<keyword evidence="2" id="KW-1185">Reference proteome</keyword>
<dbReference type="Proteomes" id="UP001365128">
    <property type="component" value="Unassembled WGS sequence"/>
</dbReference>
<name>A0ABR1MCI4_9PEZI</name>
<protein>
    <recommendedName>
        <fullName evidence="3">Secreted protein</fullName>
    </recommendedName>
</protein>
<evidence type="ECO:0000313" key="2">
    <source>
        <dbReference type="Proteomes" id="UP001365128"/>
    </source>
</evidence>
<accession>A0ABR1MCI4</accession>
<proteinExistence type="predicted"/>
<evidence type="ECO:0008006" key="3">
    <source>
        <dbReference type="Google" id="ProtNLM"/>
    </source>
</evidence>
<organism evidence="1 2">
    <name type="scientific">Phyllosticta citricarpa</name>
    <dbReference type="NCBI Taxonomy" id="55181"/>
    <lineage>
        <taxon>Eukaryota</taxon>
        <taxon>Fungi</taxon>
        <taxon>Dikarya</taxon>
        <taxon>Ascomycota</taxon>
        <taxon>Pezizomycotina</taxon>
        <taxon>Dothideomycetes</taxon>
        <taxon>Dothideomycetes incertae sedis</taxon>
        <taxon>Botryosphaeriales</taxon>
        <taxon>Phyllostictaceae</taxon>
        <taxon>Phyllosticta</taxon>
    </lineage>
</organism>
<dbReference type="EMBL" id="JBBPDW010000016">
    <property type="protein sequence ID" value="KAK7545860.1"/>
    <property type="molecule type" value="Genomic_DNA"/>
</dbReference>
<evidence type="ECO:0000313" key="1">
    <source>
        <dbReference type="EMBL" id="KAK7545860.1"/>
    </source>
</evidence>
<sequence length="115" mass="12729">MLAVSLWGSPTLAQVLKSLCCFAMHLGTARRHHDLSLVSKLHVGCLLSKRTPYAATSVHCLHIAAAVGAKLKRQKMPRVMLLHLSLTPTRISNQDCCSFQAFNVVELWKSFCPET</sequence>
<reference evidence="1 2" key="1">
    <citation type="submission" date="2024-04" db="EMBL/GenBank/DDBJ databases">
        <title>Phyllosticta paracitricarpa is synonymous to the EU quarantine fungus P. citricarpa based on phylogenomic analyses.</title>
        <authorList>
            <consortium name="Lawrence Berkeley National Laboratory"/>
            <person name="Van Ingen-Buijs V.A."/>
            <person name="Van Westerhoven A.C."/>
            <person name="Haridas S."/>
            <person name="Skiadas P."/>
            <person name="Martin F."/>
            <person name="Groenewald J.Z."/>
            <person name="Crous P.W."/>
            <person name="Seidl M.F."/>
        </authorList>
    </citation>
    <scope>NUCLEOTIDE SEQUENCE [LARGE SCALE GENOMIC DNA]</scope>
    <source>
        <strain evidence="1 2">CBS 122670</strain>
    </source>
</reference>
<comment type="caution">
    <text evidence="1">The sequence shown here is derived from an EMBL/GenBank/DDBJ whole genome shotgun (WGS) entry which is preliminary data.</text>
</comment>
<gene>
    <name evidence="1" type="ORF">IWX46DRAFT_94517</name>
</gene>